<reference evidence="2" key="1">
    <citation type="submission" date="2016-10" db="EMBL/GenBank/DDBJ databases">
        <authorList>
            <person name="Varghese N."/>
            <person name="Submissions S."/>
        </authorList>
    </citation>
    <scope>NUCLEOTIDE SEQUENCE [LARGE SCALE GENOMIC DNA]</scope>
    <source>
        <strain evidence="2">CGMCC 1.9227</strain>
    </source>
</reference>
<dbReference type="AlphaFoldDB" id="A0A1I2EUQ9"/>
<dbReference type="STRING" id="935223.SAMN04488131_106137"/>
<accession>A0A1I2EUQ9</accession>
<name>A0A1I2EUQ9_9FLAO</name>
<keyword evidence="2" id="KW-1185">Reference proteome</keyword>
<protein>
    <submittedName>
        <fullName evidence="1">Uncharacterized protein</fullName>
    </submittedName>
</protein>
<dbReference type="InterPro" id="IPR053392">
    <property type="entry name" value="Transposase_IS30-like"/>
</dbReference>
<proteinExistence type="predicted"/>
<dbReference type="EMBL" id="FONQ01000006">
    <property type="protein sequence ID" value="SFE96559.1"/>
    <property type="molecule type" value="Genomic_DNA"/>
</dbReference>
<dbReference type="GO" id="GO:0032196">
    <property type="term" value="P:transposition"/>
    <property type="evidence" value="ECO:0007669"/>
    <property type="project" value="TreeGrafter"/>
</dbReference>
<sequence>MGIAKEQALNCVSHERIYQYTWKDKKQGGDLHLWLRSQGKVYRKRGASKDKRGQIIGLVDIDQRRKSVEERKTIGNLEIDLMIGTGGEGDLLTINDRATGVSKIRILKSKEATEVIQAIIDTLQDWTPFLKTITSDN</sequence>
<dbReference type="GO" id="GO:0004803">
    <property type="term" value="F:transposase activity"/>
    <property type="evidence" value="ECO:0007669"/>
    <property type="project" value="TreeGrafter"/>
</dbReference>
<dbReference type="InterPro" id="IPR051917">
    <property type="entry name" value="Transposase-Integrase"/>
</dbReference>
<dbReference type="NCBIfam" id="NF033563">
    <property type="entry name" value="transpos_IS30"/>
    <property type="match status" value="1"/>
</dbReference>
<organism evidence="1 2">
    <name type="scientific">Flavobacterium xueshanense</name>
    <dbReference type="NCBI Taxonomy" id="935223"/>
    <lineage>
        <taxon>Bacteria</taxon>
        <taxon>Pseudomonadati</taxon>
        <taxon>Bacteroidota</taxon>
        <taxon>Flavobacteriia</taxon>
        <taxon>Flavobacteriales</taxon>
        <taxon>Flavobacteriaceae</taxon>
        <taxon>Flavobacterium</taxon>
    </lineage>
</organism>
<evidence type="ECO:0000313" key="2">
    <source>
        <dbReference type="Proteomes" id="UP000198596"/>
    </source>
</evidence>
<dbReference type="PANTHER" id="PTHR10948:SF23">
    <property type="entry name" value="TRANSPOSASE INSI FOR INSERTION SEQUENCE ELEMENT IS30A-RELATED"/>
    <property type="match status" value="1"/>
</dbReference>
<dbReference type="PANTHER" id="PTHR10948">
    <property type="entry name" value="TRANSPOSASE"/>
    <property type="match status" value="1"/>
</dbReference>
<evidence type="ECO:0000313" key="1">
    <source>
        <dbReference type="EMBL" id="SFE96559.1"/>
    </source>
</evidence>
<gene>
    <name evidence="1" type="ORF">SAMN04488131_106137</name>
</gene>
<dbReference type="Proteomes" id="UP000198596">
    <property type="component" value="Unassembled WGS sequence"/>
</dbReference>
<dbReference type="GO" id="GO:0005829">
    <property type="term" value="C:cytosol"/>
    <property type="evidence" value="ECO:0007669"/>
    <property type="project" value="TreeGrafter"/>
</dbReference>